<keyword evidence="7 9" id="KW-0460">Magnesium</keyword>
<sequence length="478" mass="51073">MAREFYQYGSTGTIADALGDVDGILPLDTLLVGSARTKSSDAWVTDSASAATAFACGLKTYNAAIGVDPKQKPCATVLEAAKFKGYKTGLVATSRITHATPAGWSAHIIERDWENEIAAQQIGDNVLGRSVDVMIGGGARHFIPKSNKGSSRKDERDLRKEAVDKFGFRTVVESRAALLNVTGKDVPLLALMAGSHMDYEIDRNKTAQPSLAEMANVALTLLSEATSDCDSPGFFLMVEGSRIDHAGHSNDVATHMHDILAYQDAVHLVKSYVKANPATGALSVSDHETGGLTKGAQVDQSKDPGTFYNWHPEALLAVKMSVEKLSPIIAKAADAGIEAFVTEAVAKNLGIKDLAKPELDAILAARAVTNAKKAPSGVYPLDNALTEAVSRRAWAGWTTHGHTGMDVNLYAINAPGLRGNVDNTYLAKYSAEFLGVADALPTLTKRLANQKVTADTPVATKRSVGPRDEHHRDERVYH</sequence>
<dbReference type="PANTHER" id="PTHR11596:SF5">
    <property type="entry name" value="ALKALINE PHOSPHATASE"/>
    <property type="match status" value="1"/>
</dbReference>
<evidence type="ECO:0000256" key="5">
    <source>
        <dbReference type="ARBA" id="ARBA00022801"/>
    </source>
</evidence>
<dbReference type="GO" id="GO:0004035">
    <property type="term" value="F:alkaline phosphatase activity"/>
    <property type="evidence" value="ECO:0007669"/>
    <property type="project" value="UniProtKB-EC"/>
</dbReference>
<keyword evidence="6 9" id="KW-0862">Zinc</keyword>
<evidence type="ECO:0000256" key="4">
    <source>
        <dbReference type="ARBA" id="ARBA00022723"/>
    </source>
</evidence>
<reference evidence="13" key="1">
    <citation type="submission" date="2017-05" db="EMBL/GenBank/DDBJ databases">
        <authorList>
            <person name="Song R."/>
            <person name="Chenine A.L."/>
            <person name="Ruprecht R.M."/>
        </authorList>
    </citation>
    <scope>NUCLEOTIDE SEQUENCE</scope>
</reference>
<feature type="compositionally biased region" description="Basic and acidic residues" evidence="12">
    <location>
        <begin position="465"/>
        <end position="478"/>
    </location>
</feature>
<evidence type="ECO:0000313" key="13">
    <source>
        <dbReference type="EMBL" id="SMQ44839.1"/>
    </source>
</evidence>
<protein>
    <recommendedName>
        <fullName evidence="2 11">Alkaline phosphatase</fullName>
        <ecNumber evidence="2 11">3.1.3.1</ecNumber>
    </recommendedName>
</protein>
<name>A0A238HK18_BLAEM</name>
<dbReference type="PROSITE" id="PS00123">
    <property type="entry name" value="ALKALINE_PHOSPHATASE"/>
    <property type="match status" value="1"/>
</dbReference>
<dbReference type="Gene3D" id="1.10.60.40">
    <property type="match status" value="1"/>
</dbReference>
<dbReference type="InterPro" id="IPR001952">
    <property type="entry name" value="Alkaline_phosphatase"/>
</dbReference>
<keyword evidence="4 9" id="KW-0479">Metal-binding</keyword>
<evidence type="ECO:0000256" key="7">
    <source>
        <dbReference type="ARBA" id="ARBA00022842"/>
    </source>
</evidence>
<comment type="similarity">
    <text evidence="1 10">Belongs to the alkaline phosphatase family.</text>
</comment>
<feature type="binding site" evidence="9">
    <location>
        <position position="287"/>
    </location>
    <ligand>
        <name>Zn(2+)</name>
        <dbReference type="ChEBI" id="CHEBI:29105"/>
        <label>2</label>
    </ligand>
</feature>
<gene>
    <name evidence="13" type="primary">Pho8B</name>
</gene>
<dbReference type="GO" id="GO:0046872">
    <property type="term" value="F:metal ion binding"/>
    <property type="evidence" value="ECO:0007669"/>
    <property type="project" value="UniProtKB-KW"/>
</dbReference>
<evidence type="ECO:0000256" key="11">
    <source>
        <dbReference type="RuleBase" id="RU003947"/>
    </source>
</evidence>
<dbReference type="GO" id="GO:0000329">
    <property type="term" value="C:fungal-type vacuole membrane"/>
    <property type="evidence" value="ECO:0007669"/>
    <property type="project" value="TreeGrafter"/>
</dbReference>
<feature type="active site" description="Phosphoserine intermediate" evidence="8">
    <location>
        <position position="47"/>
    </location>
</feature>
<dbReference type="SUPFAM" id="SSF53649">
    <property type="entry name" value="Alkaline phosphatase-like"/>
    <property type="match status" value="1"/>
</dbReference>
<evidence type="ECO:0000256" key="9">
    <source>
        <dbReference type="PIRSR" id="PIRSR601952-2"/>
    </source>
</evidence>
<feature type="binding site" evidence="9">
    <location>
        <position position="239"/>
    </location>
    <ligand>
        <name>Mg(2+)</name>
        <dbReference type="ChEBI" id="CHEBI:18420"/>
    </ligand>
</feature>
<accession>A0A238HK18</accession>
<dbReference type="Pfam" id="PF00245">
    <property type="entry name" value="Alk_phosphatase"/>
    <property type="match status" value="1"/>
</dbReference>
<evidence type="ECO:0000256" key="10">
    <source>
        <dbReference type="RuleBase" id="RU003946"/>
    </source>
</evidence>
<dbReference type="AlphaFoldDB" id="A0A238HK18"/>
<evidence type="ECO:0000256" key="6">
    <source>
        <dbReference type="ARBA" id="ARBA00022833"/>
    </source>
</evidence>
<dbReference type="PRINTS" id="PR00113">
    <property type="entry name" value="ALKPHPHTASE"/>
</dbReference>
<feature type="region of interest" description="Disordered" evidence="12">
    <location>
        <begin position="454"/>
        <end position="478"/>
    </location>
</feature>
<dbReference type="CDD" id="cd16012">
    <property type="entry name" value="ALP"/>
    <property type="match status" value="1"/>
</dbReference>
<feature type="binding site" evidence="9">
    <location>
        <position position="244"/>
    </location>
    <ligand>
        <name>Zn(2+)</name>
        <dbReference type="ChEBI" id="CHEBI:29105"/>
        <label>2</label>
    </ligand>
</feature>
<evidence type="ECO:0000256" key="3">
    <source>
        <dbReference type="ARBA" id="ARBA00022553"/>
    </source>
</evidence>
<evidence type="ECO:0000256" key="12">
    <source>
        <dbReference type="SAM" id="MobiDB-lite"/>
    </source>
</evidence>
<feature type="binding site" evidence="9">
    <location>
        <position position="286"/>
    </location>
    <ligand>
        <name>Zn(2+)</name>
        <dbReference type="ChEBI" id="CHEBI:29105"/>
        <label>2</label>
    </ligand>
</feature>
<keyword evidence="5 11" id="KW-0378">Hydrolase</keyword>
<keyword evidence="3" id="KW-0597">Phosphoprotein</keyword>
<feature type="binding site" evidence="9">
    <location>
        <position position="402"/>
    </location>
    <ligand>
        <name>Zn(2+)</name>
        <dbReference type="ChEBI" id="CHEBI:29105"/>
        <label>2</label>
    </ligand>
</feature>
<evidence type="ECO:0000256" key="8">
    <source>
        <dbReference type="PIRSR" id="PIRSR601952-1"/>
    </source>
</evidence>
<dbReference type="InterPro" id="IPR018299">
    <property type="entry name" value="Alkaline_phosphatase_AS"/>
</dbReference>
<feature type="binding site" evidence="9">
    <location>
        <position position="100"/>
    </location>
    <ligand>
        <name>Mg(2+)</name>
        <dbReference type="ChEBI" id="CHEBI:18420"/>
    </ligand>
</feature>
<feature type="binding site" evidence="9">
    <location>
        <position position="98"/>
    </location>
    <ligand>
        <name>Mg(2+)</name>
        <dbReference type="ChEBI" id="CHEBI:18420"/>
    </ligand>
</feature>
<dbReference type="InterPro" id="IPR017850">
    <property type="entry name" value="Alkaline_phosphatase_core_sf"/>
</dbReference>
<organism evidence="13">
    <name type="scientific">Blastocladiella emersonii</name>
    <name type="common">Aquatic fungus</name>
    <dbReference type="NCBI Taxonomy" id="4808"/>
    <lineage>
        <taxon>Eukaryota</taxon>
        <taxon>Fungi</taxon>
        <taxon>Fungi incertae sedis</taxon>
        <taxon>Blastocladiomycota</taxon>
        <taxon>Blastocladiomycetes</taxon>
        <taxon>Blastocladiales</taxon>
        <taxon>Blastocladiaceae</taxon>
        <taxon>Blastocladiella</taxon>
    </lineage>
</organism>
<comment type="catalytic activity">
    <reaction evidence="11">
        <text>a phosphate monoester + H2O = an alcohol + phosphate</text>
        <dbReference type="Rhea" id="RHEA:15017"/>
        <dbReference type="ChEBI" id="CHEBI:15377"/>
        <dbReference type="ChEBI" id="CHEBI:30879"/>
        <dbReference type="ChEBI" id="CHEBI:43474"/>
        <dbReference type="ChEBI" id="CHEBI:67140"/>
        <dbReference type="EC" id="3.1.3.1"/>
    </reaction>
</comment>
<dbReference type="PANTHER" id="PTHR11596">
    <property type="entry name" value="ALKALINE PHOSPHATASE"/>
    <property type="match status" value="1"/>
</dbReference>
<feature type="binding site" evidence="9">
    <location>
        <position position="248"/>
    </location>
    <ligand>
        <name>Zn(2+)</name>
        <dbReference type="ChEBI" id="CHEBI:29105"/>
        <label>2</label>
    </ligand>
</feature>
<dbReference type="SMART" id="SM00098">
    <property type="entry name" value="alkPPc"/>
    <property type="match status" value="1"/>
</dbReference>
<comment type="cofactor">
    <cofactor evidence="9">
        <name>Zn(2+)</name>
        <dbReference type="ChEBI" id="CHEBI:29105"/>
    </cofactor>
    <text evidence="9">Binds 2 Zn(2+) ions.</text>
</comment>
<dbReference type="EMBL" id="LT853619">
    <property type="protein sequence ID" value="SMQ44839.1"/>
    <property type="molecule type" value="Genomic_DNA"/>
</dbReference>
<evidence type="ECO:0000256" key="1">
    <source>
        <dbReference type="ARBA" id="ARBA00005984"/>
    </source>
</evidence>
<comment type="cofactor">
    <cofactor evidence="9">
        <name>Mg(2+)</name>
        <dbReference type="ChEBI" id="CHEBI:18420"/>
    </cofactor>
    <text evidence="9">Binds 1 Mg(2+) ion.</text>
</comment>
<dbReference type="EC" id="3.1.3.1" evidence="2 11"/>
<proteinExistence type="inferred from homology"/>
<evidence type="ECO:0000256" key="2">
    <source>
        <dbReference type="ARBA" id="ARBA00012647"/>
    </source>
</evidence>
<dbReference type="Gene3D" id="3.40.720.10">
    <property type="entry name" value="Alkaline Phosphatase, subunit A"/>
    <property type="match status" value="1"/>
</dbReference>